<dbReference type="Proteomes" id="UP000032309">
    <property type="component" value="Unassembled WGS sequence"/>
</dbReference>
<organism evidence="2 3">
    <name type="scientific">Candidatus Brocadia sinica JPN1</name>
    <dbReference type="NCBI Taxonomy" id="1197129"/>
    <lineage>
        <taxon>Bacteria</taxon>
        <taxon>Pseudomonadati</taxon>
        <taxon>Planctomycetota</taxon>
        <taxon>Candidatus Brocadiia</taxon>
        <taxon>Candidatus Brocadiales</taxon>
        <taxon>Candidatus Brocadiaceae</taxon>
        <taxon>Candidatus Brocadia</taxon>
    </lineage>
</organism>
<name>A0ABQ0JT88_9BACT</name>
<evidence type="ECO:0000313" key="2">
    <source>
        <dbReference type="EMBL" id="GAN31952.1"/>
    </source>
</evidence>
<dbReference type="InterPro" id="IPR003018">
    <property type="entry name" value="GAF"/>
</dbReference>
<dbReference type="RefSeq" id="WP_052561977.1">
    <property type="nucleotide sequence ID" value="NZ_BAFN01000001.1"/>
</dbReference>
<accession>A0ABQ0JT88</accession>
<dbReference type="SUPFAM" id="SSF55073">
    <property type="entry name" value="Nucleotide cyclase"/>
    <property type="match status" value="1"/>
</dbReference>
<dbReference type="SMART" id="SM00065">
    <property type="entry name" value="GAF"/>
    <property type="match status" value="2"/>
</dbReference>
<dbReference type="NCBIfam" id="TIGR00254">
    <property type="entry name" value="GGDEF"/>
    <property type="match status" value="1"/>
</dbReference>
<dbReference type="SMART" id="SM00267">
    <property type="entry name" value="GGDEF"/>
    <property type="match status" value="1"/>
</dbReference>
<sequence length="564" mass="63382">MEDIRKRFERYKSIQYAITLILAASDTFENAVPKILKTLCESLQWSLAEFWMADRGANKLRFAEVWYKPSAKISEFVAQSRQISFSPGEGLPGSVWVNGKPIWIEDVVSDSNFLRAKIADEAGLRIAVGFPLITVSAMNALLESVATEAGLHGAVGFPLRDGNEIVGVIVLFSNKIEKPDGELIGMFNVISIQIGQFIRLKQTEETLRRKIDFEKTVAKISTRFVNTLDFGNEISVSLADVGRLCKATRVCLFQFHNDRNSVAGEIGKTYEWCDEGIASNIQNLQEMYSTTYTWLMENFNKGTMIYITDVSKITQGIASEKEILERLKIKSLLIIPVQVEEKLLGFISFDNVVAIDNLHEDNITLLYMIGEIVGSAIIRKQSESLIRHMAYHDPLTNLPNRLLFKDRLLMGIMQAKRSGRMLAVVILDLDIFKTINDSLGHHIGDLLLKIVAERLTRCVRGSDTVARTGGDEFSIILSDLTHMQNAAVVAWKILDVIKKPCLIEGHNIRTAASLGISIYPLDSHNIDDLIKMADKAMYYSKQSDGNTCHFYNSDMNKYVQAHKE</sequence>
<dbReference type="EMBL" id="BAFN01000001">
    <property type="protein sequence ID" value="GAN31952.1"/>
    <property type="molecule type" value="Genomic_DNA"/>
</dbReference>
<evidence type="ECO:0000313" key="3">
    <source>
        <dbReference type="Proteomes" id="UP000032309"/>
    </source>
</evidence>
<keyword evidence="3" id="KW-1185">Reference proteome</keyword>
<dbReference type="InterPro" id="IPR029016">
    <property type="entry name" value="GAF-like_dom_sf"/>
</dbReference>
<dbReference type="PANTHER" id="PTHR46663:SF2">
    <property type="entry name" value="GGDEF DOMAIN-CONTAINING PROTEIN"/>
    <property type="match status" value="1"/>
</dbReference>
<dbReference type="Gene3D" id="3.30.70.270">
    <property type="match status" value="1"/>
</dbReference>
<comment type="caution">
    <text evidence="2">The sequence shown here is derived from an EMBL/GenBank/DDBJ whole genome shotgun (WGS) entry which is preliminary data.</text>
</comment>
<dbReference type="CDD" id="cd01949">
    <property type="entry name" value="GGDEF"/>
    <property type="match status" value="1"/>
</dbReference>
<feature type="domain" description="GGDEF" evidence="1">
    <location>
        <begin position="420"/>
        <end position="553"/>
    </location>
</feature>
<dbReference type="PROSITE" id="PS50887">
    <property type="entry name" value="GGDEF"/>
    <property type="match status" value="1"/>
</dbReference>
<dbReference type="SUPFAM" id="SSF55781">
    <property type="entry name" value="GAF domain-like"/>
    <property type="match status" value="2"/>
</dbReference>
<dbReference type="InterPro" id="IPR043128">
    <property type="entry name" value="Rev_trsase/Diguanyl_cyclase"/>
</dbReference>
<dbReference type="Pfam" id="PF01590">
    <property type="entry name" value="GAF"/>
    <property type="match status" value="2"/>
</dbReference>
<dbReference type="Pfam" id="PF00990">
    <property type="entry name" value="GGDEF"/>
    <property type="match status" value="1"/>
</dbReference>
<protein>
    <recommendedName>
        <fullName evidence="1">GGDEF domain-containing protein</fullName>
    </recommendedName>
</protein>
<dbReference type="InterPro" id="IPR029787">
    <property type="entry name" value="Nucleotide_cyclase"/>
</dbReference>
<gene>
    <name evidence="2" type="ORF">BROSI_A0456</name>
</gene>
<dbReference type="InterPro" id="IPR052163">
    <property type="entry name" value="DGC-Regulatory_Protein"/>
</dbReference>
<dbReference type="Gene3D" id="3.30.450.40">
    <property type="match status" value="3"/>
</dbReference>
<proteinExistence type="predicted"/>
<dbReference type="PANTHER" id="PTHR46663">
    <property type="entry name" value="DIGUANYLATE CYCLASE DGCT-RELATED"/>
    <property type="match status" value="1"/>
</dbReference>
<reference evidence="3" key="1">
    <citation type="journal article" date="2015" name="Genome Announc.">
        <title>Draft Genome Sequence of an Anaerobic Ammonium-Oxidizing Bacterium, "Candidatus Brocadia sinica".</title>
        <authorList>
            <person name="Oshiki M."/>
            <person name="Shinyako-Hata K."/>
            <person name="Satoh H."/>
            <person name="Okabe S."/>
        </authorList>
    </citation>
    <scope>NUCLEOTIDE SEQUENCE [LARGE SCALE GENOMIC DNA]</scope>
    <source>
        <strain evidence="3">JPN1</strain>
    </source>
</reference>
<dbReference type="InterPro" id="IPR000160">
    <property type="entry name" value="GGDEF_dom"/>
</dbReference>
<evidence type="ECO:0000259" key="1">
    <source>
        <dbReference type="PROSITE" id="PS50887"/>
    </source>
</evidence>